<evidence type="ECO:0000313" key="2">
    <source>
        <dbReference type="Proteomes" id="UP000232688"/>
    </source>
</evidence>
<dbReference type="VEuPathDB" id="FungiDB:RhiirA1_487128"/>
<reference evidence="1 2" key="1">
    <citation type="submission" date="2017-10" db="EMBL/GenBank/DDBJ databases">
        <title>Extensive intraspecific genome diversity in a model arbuscular mycorrhizal fungus.</title>
        <authorList>
            <person name="Chen E.C.H."/>
            <person name="Morin E."/>
            <person name="Baudet D."/>
            <person name="Noel J."/>
            <person name="Ndikumana S."/>
            <person name="Charron P."/>
            <person name="St-Onge C."/>
            <person name="Giorgi J."/>
            <person name="Grigoriev I.V."/>
            <person name="Roux C."/>
            <person name="Martin F.M."/>
            <person name="Corradi N."/>
        </authorList>
    </citation>
    <scope>NUCLEOTIDE SEQUENCE [LARGE SCALE GENOMIC DNA]</scope>
    <source>
        <strain evidence="1 2">A1</strain>
    </source>
</reference>
<dbReference type="Proteomes" id="UP000232688">
    <property type="component" value="Unassembled WGS sequence"/>
</dbReference>
<reference evidence="1 2" key="2">
    <citation type="submission" date="2017-10" db="EMBL/GenBank/DDBJ databases">
        <title>Genome analyses suggest a sexual origin of heterokaryosis in a supposedly ancient asexual fungus.</title>
        <authorList>
            <person name="Corradi N."/>
            <person name="Sedzielewska K."/>
            <person name="Noel J."/>
            <person name="Charron P."/>
            <person name="Farinelli L."/>
            <person name="Marton T."/>
            <person name="Kruger M."/>
            <person name="Pelin A."/>
            <person name="Brachmann A."/>
            <person name="Corradi N."/>
        </authorList>
    </citation>
    <scope>NUCLEOTIDE SEQUENCE [LARGE SCALE GENOMIC DNA]</scope>
    <source>
        <strain evidence="1 2">A1</strain>
    </source>
</reference>
<sequence length="69" mass="8006">MEIKGLLVPIRVEAQGKYWNAMKDNKDEMNNIIQYLDSIVITINPDMYTPIPESSVFANNHQYKTYAIN</sequence>
<dbReference type="AlphaFoldDB" id="A0A2N0QGL8"/>
<gene>
    <name evidence="1" type="ORF">RhiirA1_487128</name>
</gene>
<name>A0A2N0QGL8_9GLOM</name>
<protein>
    <submittedName>
        <fullName evidence="1">Uncharacterized protein</fullName>
    </submittedName>
</protein>
<evidence type="ECO:0000313" key="1">
    <source>
        <dbReference type="EMBL" id="PKC50183.1"/>
    </source>
</evidence>
<dbReference type="EMBL" id="LLXH01010765">
    <property type="protein sequence ID" value="PKC50183.1"/>
    <property type="molecule type" value="Genomic_DNA"/>
</dbReference>
<organism evidence="1 2">
    <name type="scientific">Rhizophagus irregularis</name>
    <dbReference type="NCBI Taxonomy" id="588596"/>
    <lineage>
        <taxon>Eukaryota</taxon>
        <taxon>Fungi</taxon>
        <taxon>Fungi incertae sedis</taxon>
        <taxon>Mucoromycota</taxon>
        <taxon>Glomeromycotina</taxon>
        <taxon>Glomeromycetes</taxon>
        <taxon>Glomerales</taxon>
        <taxon>Glomeraceae</taxon>
        <taxon>Rhizophagus</taxon>
    </lineage>
</organism>
<comment type="caution">
    <text evidence="1">The sequence shown here is derived from an EMBL/GenBank/DDBJ whole genome shotgun (WGS) entry which is preliminary data.</text>
</comment>
<accession>A0A2N0QGL8</accession>
<proteinExistence type="predicted"/>